<dbReference type="SUPFAM" id="SSF50475">
    <property type="entry name" value="FMN-binding split barrel"/>
    <property type="match status" value="1"/>
</dbReference>
<sequence>MSGEKKKDEDSEMVMGPHDGGTAVNKQLVVISRYLKNWFDQHTNEAGDLIGGQGWLEYLAVDVNRRDYRAWYGLGQTYEVLEMHAYALWYYKRAAGLRPWDGKMWMAVGSCLQKMGRNLEGIKALKRALLAESYYEAGVGSSFGSGERERGGLMDPEILLQIAGMYEGLEDEAEARAYMEMCVAQEEGSGVGLDSSTINIHTDSQSSDDESRPVANTSSGETGTGVTAATSKARMWLANRILPNHHSHNNQHHTRPPCLLHTIPRVPIPRYPPDDRAQLVSDPEEKIWAMELITNSVLPNRWSNTRLPPNAAEMSSTQILRVSIHSGSAKVREGVPNDEKADIENEELLNEVWTGVIPVYENFGKPVPGPYNRVSVPEHVRVREEWNERNERYAREAAGKDAPVAGKKKEAEGDD</sequence>
<evidence type="ECO:0000256" key="1">
    <source>
        <dbReference type="ARBA" id="ARBA00022618"/>
    </source>
</evidence>
<keyword evidence="8" id="KW-1185">Reference proteome</keyword>
<keyword evidence="1" id="KW-0132">Cell division</keyword>
<dbReference type="Pfam" id="PF12900">
    <property type="entry name" value="Pyridox_ox_2"/>
    <property type="match status" value="1"/>
</dbReference>
<dbReference type="GO" id="GO:0051301">
    <property type="term" value="P:cell division"/>
    <property type="evidence" value="ECO:0007669"/>
    <property type="project" value="UniProtKB-KW"/>
</dbReference>
<feature type="compositionally biased region" description="Polar residues" evidence="5">
    <location>
        <begin position="214"/>
        <end position="228"/>
    </location>
</feature>
<dbReference type="InterPro" id="IPR011990">
    <property type="entry name" value="TPR-like_helical_dom_sf"/>
</dbReference>
<dbReference type="GO" id="GO:0005680">
    <property type="term" value="C:anaphase-promoting complex"/>
    <property type="evidence" value="ECO:0007669"/>
    <property type="project" value="InterPro"/>
</dbReference>
<evidence type="ECO:0000256" key="2">
    <source>
        <dbReference type="ARBA" id="ARBA00022776"/>
    </source>
</evidence>
<dbReference type="PANTHER" id="PTHR34071">
    <property type="entry name" value="5-NITROIMIDAZOLE ANTIBIOTICS RESISTANCE PROTEIN, NIMA-FAMILY-RELATED PROTEIN-RELATED"/>
    <property type="match status" value="1"/>
</dbReference>
<evidence type="ECO:0000259" key="6">
    <source>
        <dbReference type="Pfam" id="PF04049"/>
    </source>
</evidence>
<evidence type="ECO:0000256" key="4">
    <source>
        <dbReference type="PROSITE-ProRule" id="PRU00339"/>
    </source>
</evidence>
<organism evidence="7 8">
    <name type="scientific">Glarea lozoyensis (strain ATCC 74030 / MF5533)</name>
    <dbReference type="NCBI Taxonomy" id="1104152"/>
    <lineage>
        <taxon>Eukaryota</taxon>
        <taxon>Fungi</taxon>
        <taxon>Dikarya</taxon>
        <taxon>Ascomycota</taxon>
        <taxon>Pezizomycotina</taxon>
        <taxon>Leotiomycetes</taxon>
        <taxon>Helotiales</taxon>
        <taxon>Helotiaceae</taxon>
        <taxon>Glarea</taxon>
    </lineage>
</organism>
<keyword evidence="2" id="KW-0498">Mitosis</keyword>
<keyword evidence="3" id="KW-0131">Cell cycle</keyword>
<feature type="domain" description="Cdc23" evidence="6">
    <location>
        <begin position="1"/>
        <end position="60"/>
    </location>
</feature>
<evidence type="ECO:0000256" key="5">
    <source>
        <dbReference type="SAM" id="MobiDB-lite"/>
    </source>
</evidence>
<dbReference type="OrthoDB" id="444432at2759"/>
<evidence type="ECO:0000313" key="7">
    <source>
        <dbReference type="EMBL" id="EHL02093.1"/>
    </source>
</evidence>
<reference evidence="7 8" key="1">
    <citation type="journal article" date="2012" name="Eukaryot. Cell">
        <title>Genome sequence of the fungus Glarea lozoyensis: the first genome sequence of a species from the Helotiaceae family.</title>
        <authorList>
            <person name="Youssar L."/>
            <person name="Gruening B.A."/>
            <person name="Erxleben A."/>
            <person name="Guenther S."/>
            <person name="Huettel W."/>
        </authorList>
    </citation>
    <scope>NUCLEOTIDE SEQUENCE [LARGE SCALE GENOMIC DNA]</scope>
    <source>
        <strain evidence="8">ATCC 74030 / MF5533</strain>
    </source>
</reference>
<proteinExistence type="predicted"/>
<evidence type="ECO:0000256" key="3">
    <source>
        <dbReference type="ARBA" id="ARBA00023306"/>
    </source>
</evidence>
<name>H0EH95_GLAL7</name>
<dbReference type="InterPro" id="IPR024747">
    <property type="entry name" value="Pyridox_Oxase-rel"/>
</dbReference>
<dbReference type="EMBL" id="AGUE01000039">
    <property type="protein sequence ID" value="EHL02093.1"/>
    <property type="molecule type" value="Genomic_DNA"/>
</dbReference>
<dbReference type="Pfam" id="PF04049">
    <property type="entry name" value="ANAPC8"/>
    <property type="match status" value="1"/>
</dbReference>
<dbReference type="PROSITE" id="PS50005">
    <property type="entry name" value="TPR"/>
    <property type="match status" value="1"/>
</dbReference>
<feature type="region of interest" description="Disordered" evidence="5">
    <location>
        <begin position="393"/>
        <end position="415"/>
    </location>
</feature>
<feature type="repeat" description="TPR" evidence="4">
    <location>
        <begin position="68"/>
        <end position="101"/>
    </location>
</feature>
<dbReference type="AlphaFoldDB" id="H0EH95"/>
<dbReference type="Gene3D" id="1.25.40.10">
    <property type="entry name" value="Tetratricopeptide repeat domain"/>
    <property type="match status" value="1"/>
</dbReference>
<dbReference type="InterPro" id="IPR012349">
    <property type="entry name" value="Split_barrel_FMN-bd"/>
</dbReference>
<dbReference type="InterPro" id="IPR019734">
    <property type="entry name" value="TPR_rpt"/>
</dbReference>
<keyword evidence="4" id="KW-0802">TPR repeat</keyword>
<feature type="compositionally biased region" description="Polar residues" evidence="5">
    <location>
        <begin position="194"/>
        <end position="205"/>
    </location>
</feature>
<dbReference type="Gene3D" id="2.30.110.10">
    <property type="entry name" value="Electron Transport, Fmn-binding Protein, Chain A"/>
    <property type="match status" value="1"/>
</dbReference>
<feature type="region of interest" description="Disordered" evidence="5">
    <location>
        <begin position="190"/>
        <end position="228"/>
    </location>
</feature>
<dbReference type="InParanoid" id="H0EH95"/>
<dbReference type="HOGENOM" id="CLU_662306_0_0_1"/>
<gene>
    <name evidence="7" type="ORF">M7I_1872</name>
</gene>
<evidence type="ECO:0000313" key="8">
    <source>
        <dbReference type="Proteomes" id="UP000005446"/>
    </source>
</evidence>
<comment type="caution">
    <text evidence="7">The sequence shown here is derived from an EMBL/GenBank/DDBJ whole genome shotgun (WGS) entry which is preliminary data.</text>
</comment>
<feature type="region of interest" description="Disordered" evidence="5">
    <location>
        <begin position="1"/>
        <end position="20"/>
    </location>
</feature>
<dbReference type="SUPFAM" id="SSF48452">
    <property type="entry name" value="TPR-like"/>
    <property type="match status" value="1"/>
</dbReference>
<dbReference type="PANTHER" id="PTHR34071:SF2">
    <property type="entry name" value="FLAVIN-NUCLEOTIDE-BINDING PROTEIN"/>
    <property type="match status" value="1"/>
</dbReference>
<protein>
    <submittedName>
        <fullName evidence="7">Putative Anaphase-promoting complex subunit 8</fullName>
    </submittedName>
</protein>
<dbReference type="InterPro" id="IPR007192">
    <property type="entry name" value="APC8"/>
</dbReference>
<dbReference type="Proteomes" id="UP000005446">
    <property type="component" value="Unassembled WGS sequence"/>
</dbReference>
<accession>H0EH95</accession>